<dbReference type="EMBL" id="FLQY01000009">
    <property type="protein sequence ID" value="SBT03502.1"/>
    <property type="molecule type" value="Genomic_DNA"/>
</dbReference>
<proteinExistence type="predicted"/>
<organism evidence="2 3">
    <name type="scientific">Candidatus Propionivibrio aalborgensis</name>
    <dbReference type="NCBI Taxonomy" id="1860101"/>
    <lineage>
        <taxon>Bacteria</taxon>
        <taxon>Pseudomonadati</taxon>
        <taxon>Pseudomonadota</taxon>
        <taxon>Betaproteobacteria</taxon>
        <taxon>Rhodocyclales</taxon>
        <taxon>Rhodocyclaceae</taxon>
        <taxon>Propionivibrio</taxon>
    </lineage>
</organism>
<evidence type="ECO:0008006" key="4">
    <source>
        <dbReference type="Google" id="ProtNLM"/>
    </source>
</evidence>
<keyword evidence="3" id="KW-1185">Reference proteome</keyword>
<accession>A0A1A8XGL4</accession>
<sequence>MSPPDMPPEDEYLCVGICMPEPDSGYCLGCGRPPIPVSTGGQQDEFEALCAEHVENGTSQTPETPQADSATNRDSSKTP</sequence>
<gene>
    <name evidence="2" type="ORF">PROAA_1060043</name>
</gene>
<evidence type="ECO:0000313" key="3">
    <source>
        <dbReference type="Proteomes" id="UP000199600"/>
    </source>
</evidence>
<protein>
    <recommendedName>
        <fullName evidence="4">DUF1289 domain-containing protein</fullName>
    </recommendedName>
</protein>
<name>A0A1A8XGL4_9RHOO</name>
<dbReference type="AlphaFoldDB" id="A0A1A8XGL4"/>
<dbReference type="RefSeq" id="WP_186409458.1">
    <property type="nucleotide sequence ID" value="NZ_FLQY01000009.1"/>
</dbReference>
<reference evidence="2 3" key="1">
    <citation type="submission" date="2016-06" db="EMBL/GenBank/DDBJ databases">
        <authorList>
            <person name="Kjaerup R.B."/>
            <person name="Dalgaard T.S."/>
            <person name="Juul-Madsen H.R."/>
        </authorList>
    </citation>
    <scope>NUCLEOTIDE SEQUENCE [LARGE SCALE GENOMIC DNA]</scope>
    <source>
        <strain evidence="2">2</strain>
    </source>
</reference>
<feature type="compositionally biased region" description="Polar residues" evidence="1">
    <location>
        <begin position="56"/>
        <end position="73"/>
    </location>
</feature>
<dbReference type="Proteomes" id="UP000199600">
    <property type="component" value="Unassembled WGS sequence"/>
</dbReference>
<evidence type="ECO:0000256" key="1">
    <source>
        <dbReference type="SAM" id="MobiDB-lite"/>
    </source>
</evidence>
<evidence type="ECO:0000313" key="2">
    <source>
        <dbReference type="EMBL" id="SBT03502.1"/>
    </source>
</evidence>
<feature type="region of interest" description="Disordered" evidence="1">
    <location>
        <begin position="53"/>
        <end position="79"/>
    </location>
</feature>